<dbReference type="AlphaFoldDB" id="U2HWI3"/>
<sequence length="292" mass="32903">MDKKVLCIGEVLWDMIPSGRMIGGAPFNVAYHLNRLNVSVSMLSRIGNDEDGHEILAFLKRYEMDTSQVQIDHEKATSRVNVYYDDTNSVKYDIVFPTAWDFIDIPQEDSTWRDVDYLVFGSLVFRNIVSRDTVMYFLKNTTATRVFDVNLRKPYYSKYLLFDILPYVDVLKLNEEELLLISDWAGIGNIDIDAQLNSLMDLFDIKETILTLGEKGALYKAKDTLDHVFREAKSVEVVDTIGSGDSFLAGFLTRRISGDSIASSMDYAIALAGLVSSKKGGCPDYSCDEIGN</sequence>
<gene>
    <name evidence="5" type="ORF">M472_14110</name>
</gene>
<evidence type="ECO:0000256" key="1">
    <source>
        <dbReference type="ARBA" id="ARBA00010688"/>
    </source>
</evidence>
<dbReference type="Pfam" id="PF00294">
    <property type="entry name" value="PfkB"/>
    <property type="match status" value="1"/>
</dbReference>
<dbReference type="EMBL" id="ATDL01000012">
    <property type="protein sequence ID" value="ERJ59902.1"/>
    <property type="molecule type" value="Genomic_DNA"/>
</dbReference>
<dbReference type="Proteomes" id="UP000016584">
    <property type="component" value="Unassembled WGS sequence"/>
</dbReference>
<dbReference type="PANTHER" id="PTHR43085:SF57">
    <property type="entry name" value="CARBOHYDRATE KINASE PFKB DOMAIN-CONTAINING PROTEIN"/>
    <property type="match status" value="1"/>
</dbReference>
<feature type="domain" description="Carbohydrate kinase PfkB" evidence="4">
    <location>
        <begin position="22"/>
        <end position="282"/>
    </location>
</feature>
<accession>U2HWI3</accession>
<proteinExistence type="inferred from homology"/>
<dbReference type="InterPro" id="IPR050306">
    <property type="entry name" value="PfkB_Carbo_kinase"/>
</dbReference>
<comment type="caution">
    <text evidence="5">The sequence shown here is derived from an EMBL/GenBank/DDBJ whole genome shotgun (WGS) entry which is preliminary data.</text>
</comment>
<dbReference type="SUPFAM" id="SSF53613">
    <property type="entry name" value="Ribokinase-like"/>
    <property type="match status" value="1"/>
</dbReference>
<comment type="similarity">
    <text evidence="1">Belongs to the carbohydrate kinase PfkB family.</text>
</comment>
<dbReference type="Gene3D" id="3.40.1190.20">
    <property type="match status" value="1"/>
</dbReference>
<name>U2HWI3_9SPHI</name>
<keyword evidence="6" id="KW-1185">Reference proteome</keyword>
<evidence type="ECO:0000313" key="5">
    <source>
        <dbReference type="EMBL" id="ERJ59902.1"/>
    </source>
</evidence>
<keyword evidence="2" id="KW-0808">Transferase</keyword>
<dbReference type="GO" id="GO:0016301">
    <property type="term" value="F:kinase activity"/>
    <property type="evidence" value="ECO:0007669"/>
    <property type="project" value="UniProtKB-KW"/>
</dbReference>
<dbReference type="RefSeq" id="WP_021069721.1">
    <property type="nucleotide sequence ID" value="NZ_ATDL01000012.1"/>
</dbReference>
<dbReference type="InterPro" id="IPR011611">
    <property type="entry name" value="PfkB_dom"/>
</dbReference>
<evidence type="ECO:0000256" key="3">
    <source>
        <dbReference type="ARBA" id="ARBA00022777"/>
    </source>
</evidence>
<evidence type="ECO:0000313" key="6">
    <source>
        <dbReference type="Proteomes" id="UP000016584"/>
    </source>
</evidence>
<dbReference type="eggNOG" id="COG0524">
    <property type="taxonomic scope" value="Bacteria"/>
</dbReference>
<dbReference type="PROSITE" id="PS00584">
    <property type="entry name" value="PFKB_KINASES_2"/>
    <property type="match status" value="1"/>
</dbReference>
<evidence type="ECO:0000256" key="2">
    <source>
        <dbReference type="ARBA" id="ARBA00022679"/>
    </source>
</evidence>
<dbReference type="OrthoDB" id="9813569at2"/>
<protein>
    <recommendedName>
        <fullName evidence="4">Carbohydrate kinase PfkB domain-containing protein</fullName>
    </recommendedName>
</protein>
<dbReference type="PANTHER" id="PTHR43085">
    <property type="entry name" value="HEXOKINASE FAMILY MEMBER"/>
    <property type="match status" value="1"/>
</dbReference>
<keyword evidence="3" id="KW-0418">Kinase</keyword>
<dbReference type="PATRIC" id="fig|1346330.5.peg.1539"/>
<reference evidence="5 6" key="1">
    <citation type="journal article" date="2013" name="Genome Announc.">
        <title>The Draft Genome Sequence of Sphingomonas paucimobilis Strain HER1398 (Proteobacteria), Host to the Giant PAU Phage, Indicates That It Is a Member of the Genus Sphingobacterium (Bacteroidetes).</title>
        <authorList>
            <person name="White R.A.III."/>
            <person name="Suttle C.A."/>
        </authorList>
    </citation>
    <scope>NUCLEOTIDE SEQUENCE [LARGE SCALE GENOMIC DNA]</scope>
    <source>
        <strain evidence="5 6">HER1398</strain>
    </source>
</reference>
<organism evidence="5 6">
    <name type="scientific">Sphingobacterium paucimobilis HER1398</name>
    <dbReference type="NCBI Taxonomy" id="1346330"/>
    <lineage>
        <taxon>Bacteria</taxon>
        <taxon>Pseudomonadati</taxon>
        <taxon>Bacteroidota</taxon>
        <taxon>Sphingobacteriia</taxon>
        <taxon>Sphingobacteriales</taxon>
        <taxon>Sphingobacteriaceae</taxon>
        <taxon>Sphingobacterium</taxon>
    </lineage>
</organism>
<dbReference type="InterPro" id="IPR002173">
    <property type="entry name" value="Carboh/pur_kinase_PfkB_CS"/>
</dbReference>
<evidence type="ECO:0000259" key="4">
    <source>
        <dbReference type="Pfam" id="PF00294"/>
    </source>
</evidence>
<dbReference type="InterPro" id="IPR029056">
    <property type="entry name" value="Ribokinase-like"/>
</dbReference>
<dbReference type="STRING" id="1346330.M472_14110"/>